<comment type="caution">
    <text evidence="3">The sequence shown here is derived from an EMBL/GenBank/DDBJ whole genome shotgun (WGS) entry which is preliminary data.</text>
</comment>
<evidence type="ECO:0000313" key="4">
    <source>
        <dbReference type="Proteomes" id="UP000231879"/>
    </source>
</evidence>
<sequence length="458" mass="51904">MSQLRFKFILPQTNAFVLLIKSVYAISILSIAVLGAWIPLGSEGDNLSVIKKRFEEEWKKKNFPFSFEFGSGEEFCKNDWNKDGIEDFAFTMRVKQTDSSDEKAMDQNGFLGIALGDPKGNYRFDSMIPMIPCNACGGVYGRPEITLQCSGGKIKVNSYGGSNWRWSNSETIRFKSSAWQWIGSDTYSYHTSFGDGLKHSFNRINLDSSRSYDGKMESEQESIPPRKEIRFKKILSSQTQNGFSFGAAWDFLPVLPFEIQDRNWMIGKNNSWKGPQDLSFRIRSGWNSQFLALQVSVKDDQIRFCNSQFASRDCDRVEFTADLDSTLLDFDTNAGLRKKIGPKGILLSFRILENGKIEILRNGKKYPKEDVEAALQSSSDGYTIRFKIPWKTFGKENVSGLSEGFKFLASVAVLDFDGDSKPLQKMATSEIEDQDPYTLGELELISGKYSLGTWKQEN</sequence>
<accession>A0ABX4NPG4</accession>
<feature type="transmembrane region" description="Helical" evidence="1">
    <location>
        <begin position="15"/>
        <end position="38"/>
    </location>
</feature>
<dbReference type="SUPFAM" id="SSF49344">
    <property type="entry name" value="CBD9-like"/>
    <property type="match status" value="1"/>
</dbReference>
<evidence type="ECO:0000259" key="2">
    <source>
        <dbReference type="Pfam" id="PF06452"/>
    </source>
</evidence>
<dbReference type="Pfam" id="PF06452">
    <property type="entry name" value="CBM9_1"/>
    <property type="match status" value="1"/>
</dbReference>
<keyword evidence="1" id="KW-1133">Transmembrane helix</keyword>
<dbReference type="Gene3D" id="2.60.40.1190">
    <property type="match status" value="1"/>
</dbReference>
<dbReference type="EMBL" id="NPDS01000001">
    <property type="protein sequence ID" value="PJZ58730.1"/>
    <property type="molecule type" value="Genomic_DNA"/>
</dbReference>
<dbReference type="InterPro" id="IPR010502">
    <property type="entry name" value="Carb-bd_dom_fam9"/>
</dbReference>
<reference evidence="3 4" key="1">
    <citation type="submission" date="2017-07" db="EMBL/GenBank/DDBJ databases">
        <title>Leptospira spp. isolated from tropical soils.</title>
        <authorList>
            <person name="Thibeaux R."/>
            <person name="Iraola G."/>
            <person name="Ferres I."/>
            <person name="Bierque E."/>
            <person name="Girault D."/>
            <person name="Soupe-Gilbert M.-E."/>
            <person name="Picardeau M."/>
            <person name="Goarant C."/>
        </authorList>
    </citation>
    <scope>NUCLEOTIDE SEQUENCE [LARGE SCALE GENOMIC DNA]</scope>
    <source>
        <strain evidence="3 4">FH4-C-A1</strain>
    </source>
</reference>
<gene>
    <name evidence="3" type="ORF">CH367_01365</name>
</gene>
<keyword evidence="1" id="KW-0472">Membrane</keyword>
<evidence type="ECO:0000256" key="1">
    <source>
        <dbReference type="SAM" id="Phobius"/>
    </source>
</evidence>
<dbReference type="RefSeq" id="WP_100760719.1">
    <property type="nucleotide sequence ID" value="NZ_NPDS01000001.1"/>
</dbReference>
<protein>
    <recommendedName>
        <fullName evidence="2">Carbohydrate-binding domain-containing protein</fullName>
    </recommendedName>
</protein>
<keyword evidence="4" id="KW-1185">Reference proteome</keyword>
<organism evidence="3 4">
    <name type="scientific">Leptospira barantonii</name>
    <dbReference type="NCBI Taxonomy" id="2023184"/>
    <lineage>
        <taxon>Bacteria</taxon>
        <taxon>Pseudomonadati</taxon>
        <taxon>Spirochaetota</taxon>
        <taxon>Spirochaetia</taxon>
        <taxon>Leptospirales</taxon>
        <taxon>Leptospiraceae</taxon>
        <taxon>Leptospira</taxon>
    </lineage>
</organism>
<feature type="domain" description="Carbohydrate-binding" evidence="2">
    <location>
        <begin position="271"/>
        <end position="445"/>
    </location>
</feature>
<dbReference type="Proteomes" id="UP000231879">
    <property type="component" value="Unassembled WGS sequence"/>
</dbReference>
<evidence type="ECO:0000313" key="3">
    <source>
        <dbReference type="EMBL" id="PJZ58730.1"/>
    </source>
</evidence>
<keyword evidence="1" id="KW-0812">Transmembrane</keyword>
<proteinExistence type="predicted"/>
<name>A0ABX4NPG4_9LEPT</name>